<dbReference type="OrthoDB" id="15270at2759"/>
<dbReference type="EMBL" id="OC937606">
    <property type="protein sequence ID" value="CAD7661203.1"/>
    <property type="molecule type" value="Genomic_DNA"/>
</dbReference>
<accession>A0A7R9QWN4</accession>
<keyword evidence="7" id="KW-1185">Reference proteome</keyword>
<evidence type="ECO:0000256" key="5">
    <source>
        <dbReference type="SAM" id="Phobius"/>
    </source>
</evidence>
<name>A0A7R9QWN4_9ACAR</name>
<dbReference type="AlphaFoldDB" id="A0A7R9QWN4"/>
<keyword evidence="4 5" id="KW-0472">Membrane</keyword>
<dbReference type="EMBL" id="CAJPVJ010022781">
    <property type="protein sequence ID" value="CAG2178339.1"/>
    <property type="molecule type" value="Genomic_DNA"/>
</dbReference>
<organism evidence="6">
    <name type="scientific">Oppiella nova</name>
    <dbReference type="NCBI Taxonomy" id="334625"/>
    <lineage>
        <taxon>Eukaryota</taxon>
        <taxon>Metazoa</taxon>
        <taxon>Ecdysozoa</taxon>
        <taxon>Arthropoda</taxon>
        <taxon>Chelicerata</taxon>
        <taxon>Arachnida</taxon>
        <taxon>Acari</taxon>
        <taxon>Acariformes</taxon>
        <taxon>Sarcoptiformes</taxon>
        <taxon>Oribatida</taxon>
        <taxon>Brachypylina</taxon>
        <taxon>Oppioidea</taxon>
        <taxon>Oppiidae</taxon>
        <taxon>Oppiella</taxon>
    </lineage>
</organism>
<dbReference type="Pfam" id="PF06423">
    <property type="entry name" value="GWT1"/>
    <property type="match status" value="1"/>
</dbReference>
<dbReference type="InterPro" id="IPR009447">
    <property type="entry name" value="PIGW/GWT1"/>
</dbReference>
<dbReference type="GO" id="GO:0006506">
    <property type="term" value="P:GPI anchor biosynthetic process"/>
    <property type="evidence" value="ECO:0007669"/>
    <property type="project" value="InterPro"/>
</dbReference>
<evidence type="ECO:0000256" key="3">
    <source>
        <dbReference type="ARBA" id="ARBA00022989"/>
    </source>
</evidence>
<feature type="transmembrane region" description="Helical" evidence="5">
    <location>
        <begin position="190"/>
        <end position="208"/>
    </location>
</feature>
<evidence type="ECO:0000256" key="4">
    <source>
        <dbReference type="ARBA" id="ARBA00023136"/>
    </source>
</evidence>
<dbReference type="PANTHER" id="PTHR20661:SF0">
    <property type="entry name" value="PHOSPHATIDYLINOSITOL-GLYCAN BIOSYNTHESIS CLASS W PROTEIN"/>
    <property type="match status" value="1"/>
</dbReference>
<feature type="transmembrane region" description="Helical" evidence="5">
    <location>
        <begin position="25"/>
        <end position="47"/>
    </location>
</feature>
<evidence type="ECO:0000256" key="2">
    <source>
        <dbReference type="ARBA" id="ARBA00022692"/>
    </source>
</evidence>
<comment type="subcellular location">
    <subcellularLocation>
        <location evidence="1">Membrane</location>
        <topology evidence="1">Multi-pass membrane protein</topology>
    </subcellularLocation>
</comment>
<feature type="transmembrane region" description="Helical" evidence="5">
    <location>
        <begin position="229"/>
        <end position="253"/>
    </location>
</feature>
<keyword evidence="2 5" id="KW-0812">Transmembrane</keyword>
<dbReference type="GO" id="GO:0072659">
    <property type="term" value="P:protein localization to plasma membrane"/>
    <property type="evidence" value="ECO:0007669"/>
    <property type="project" value="TreeGrafter"/>
</dbReference>
<sequence length="301" mass="34104">MTCVCIAILAVDFRIFSRRFAKTEIYGFSLMDVGVGSFIAINGGFSPESRLGGSDPKNKAFLLFKKTFYSTIPLIVLGFQRLIAVKSLEYHEHITEYGLHWNFFFTLGLTKICLNCGLSEFIQNDYRIGLFAANKEGILSLLGNISLHQIKLWFKLAVQLFILSLIFIILMDLSHNYIENTSRREVNLSFVFWMIALNSIFIGLEFAIQALIHCLQHLNVFSSDESHRSIIFSAVGYSGMLLFLVSNLLTGLVNFTIDTISCSDLTAFAIILTYSLVLCFIAIFCFQYKIQIKIPVKQKSE</sequence>
<dbReference type="PANTHER" id="PTHR20661">
    <property type="entry name" value="PHOSPHATIDYLINOSITOL-GLYCAN BIOSYNTHESIS CLASS W PROTEIN"/>
    <property type="match status" value="1"/>
</dbReference>
<dbReference type="GO" id="GO:0005783">
    <property type="term" value="C:endoplasmic reticulum"/>
    <property type="evidence" value="ECO:0007669"/>
    <property type="project" value="TreeGrafter"/>
</dbReference>
<keyword evidence="3 5" id="KW-1133">Transmembrane helix</keyword>
<protein>
    <recommendedName>
        <fullName evidence="8">Phosphatidylinositol-glycan biosynthesis class W protein</fullName>
    </recommendedName>
</protein>
<evidence type="ECO:0008006" key="8">
    <source>
        <dbReference type="Google" id="ProtNLM"/>
    </source>
</evidence>
<dbReference type="GO" id="GO:0032216">
    <property type="term" value="F:glucosaminyl-phosphatidylinositol O-acyltransferase activity"/>
    <property type="evidence" value="ECO:0007669"/>
    <property type="project" value="TreeGrafter"/>
</dbReference>
<reference evidence="6" key="1">
    <citation type="submission" date="2020-11" db="EMBL/GenBank/DDBJ databases">
        <authorList>
            <person name="Tran Van P."/>
        </authorList>
    </citation>
    <scope>NUCLEOTIDE SEQUENCE</scope>
</reference>
<evidence type="ECO:0000313" key="7">
    <source>
        <dbReference type="Proteomes" id="UP000728032"/>
    </source>
</evidence>
<proteinExistence type="predicted"/>
<feature type="transmembrane region" description="Helical" evidence="5">
    <location>
        <begin position="67"/>
        <end position="84"/>
    </location>
</feature>
<feature type="transmembrane region" description="Helical" evidence="5">
    <location>
        <begin position="265"/>
        <end position="286"/>
    </location>
</feature>
<evidence type="ECO:0000256" key="1">
    <source>
        <dbReference type="ARBA" id="ARBA00004141"/>
    </source>
</evidence>
<dbReference type="GO" id="GO:0016020">
    <property type="term" value="C:membrane"/>
    <property type="evidence" value="ECO:0007669"/>
    <property type="project" value="UniProtKB-SubCell"/>
</dbReference>
<feature type="transmembrane region" description="Helical" evidence="5">
    <location>
        <begin position="152"/>
        <end position="170"/>
    </location>
</feature>
<evidence type="ECO:0000313" key="6">
    <source>
        <dbReference type="EMBL" id="CAD7661203.1"/>
    </source>
</evidence>
<dbReference type="Proteomes" id="UP000728032">
    <property type="component" value="Unassembled WGS sequence"/>
</dbReference>
<gene>
    <name evidence="6" type="ORF">ONB1V03_LOCUS17764</name>
</gene>